<evidence type="ECO:0000313" key="5">
    <source>
        <dbReference type="Proteomes" id="UP000186218"/>
    </source>
</evidence>
<evidence type="ECO:0008006" key="6">
    <source>
        <dbReference type="Google" id="ProtNLM"/>
    </source>
</evidence>
<reference evidence="4 5" key="1">
    <citation type="submission" date="2017-01" db="EMBL/GenBank/DDBJ databases">
        <authorList>
            <person name="Mah S.A."/>
            <person name="Swanson W.J."/>
            <person name="Moy G.W."/>
            <person name="Vacquier V.D."/>
        </authorList>
    </citation>
    <scope>NUCLEOTIDE SEQUENCE [LARGE SCALE GENOMIC DNA]</scope>
    <source>
        <strain evidence="4 5">CPCC 203464</strain>
    </source>
</reference>
<comment type="subcellular location">
    <subcellularLocation>
        <location evidence="1">Membrane</location>
    </subcellularLocation>
</comment>
<keyword evidence="3" id="KW-0812">Transmembrane</keyword>
<dbReference type="PANTHER" id="PTHR37042">
    <property type="entry name" value="OUTER MEMBRANE PROTEIN RV1973"/>
    <property type="match status" value="1"/>
</dbReference>
<dbReference type="Proteomes" id="UP000186218">
    <property type="component" value="Unassembled WGS sequence"/>
</dbReference>
<dbReference type="RefSeq" id="WP_076480907.1">
    <property type="nucleotide sequence ID" value="NZ_FTNT01000009.1"/>
</dbReference>
<evidence type="ECO:0000256" key="2">
    <source>
        <dbReference type="ARBA" id="ARBA00023136"/>
    </source>
</evidence>
<feature type="transmembrane region" description="Helical" evidence="3">
    <location>
        <begin position="6"/>
        <end position="26"/>
    </location>
</feature>
<keyword evidence="3" id="KW-1133">Transmembrane helix</keyword>
<protein>
    <recommendedName>
        <fullName evidence="6">Mce-associated membrane protein</fullName>
    </recommendedName>
</protein>
<dbReference type="STRING" id="1344003.SAMN05445060_2989"/>
<keyword evidence="5" id="KW-1185">Reference proteome</keyword>
<name>A0A1N7GQC8_9NOCA</name>
<evidence type="ECO:0000256" key="1">
    <source>
        <dbReference type="ARBA" id="ARBA00004370"/>
    </source>
</evidence>
<dbReference type="PANTHER" id="PTHR37042:SF4">
    <property type="entry name" value="OUTER MEMBRANE PROTEIN RV1973"/>
    <property type="match status" value="1"/>
</dbReference>
<dbReference type="AlphaFoldDB" id="A0A1N7GQC8"/>
<organism evidence="4 5">
    <name type="scientific">Williamsia sterculiae</name>
    <dbReference type="NCBI Taxonomy" id="1344003"/>
    <lineage>
        <taxon>Bacteria</taxon>
        <taxon>Bacillati</taxon>
        <taxon>Actinomycetota</taxon>
        <taxon>Actinomycetes</taxon>
        <taxon>Mycobacteriales</taxon>
        <taxon>Nocardiaceae</taxon>
        <taxon>Williamsia</taxon>
    </lineage>
</organism>
<dbReference type="EMBL" id="FTNT01000009">
    <property type="protein sequence ID" value="SIS14749.1"/>
    <property type="molecule type" value="Genomic_DNA"/>
</dbReference>
<gene>
    <name evidence="4" type="ORF">SAMN05445060_2989</name>
</gene>
<keyword evidence="2 3" id="KW-0472">Membrane</keyword>
<sequence length="158" mass="16144">MRRWVVAAGVVSTVGLVVVVVVLSVLGNRADGRSHRADDALRAVRAGVTTLLTSDPGAPQRYVDTALSVTAGELHQRISSSRSEVVAAVAAQRQPSTGAVLTAALTSADDAGDVETLVVAAASDPELLGGTPGRARLVLSVTVSPVGGSWKIERAQAR</sequence>
<evidence type="ECO:0000313" key="4">
    <source>
        <dbReference type="EMBL" id="SIS14749.1"/>
    </source>
</evidence>
<dbReference type="GO" id="GO:0016020">
    <property type="term" value="C:membrane"/>
    <property type="evidence" value="ECO:0007669"/>
    <property type="project" value="UniProtKB-SubCell"/>
</dbReference>
<accession>A0A1N7GQC8</accession>
<evidence type="ECO:0000256" key="3">
    <source>
        <dbReference type="SAM" id="Phobius"/>
    </source>
</evidence>
<proteinExistence type="predicted"/>